<dbReference type="PANTHER" id="PTHR12840">
    <property type="entry name" value="NADH-UBIQUINONE OXIDOREDUCTASE ASHI SUBUNIT"/>
    <property type="match status" value="1"/>
</dbReference>
<gene>
    <name evidence="1" type="ORF">Clacol_002803</name>
</gene>
<proteinExistence type="predicted"/>
<keyword evidence="2" id="KW-1185">Reference proteome</keyword>
<reference evidence="1" key="1">
    <citation type="submission" date="2021-10" db="EMBL/GenBank/DDBJ databases">
        <title>De novo Genome Assembly of Clathrus columnatus (Basidiomycota, Fungi) Using Illumina and Nanopore Sequence Data.</title>
        <authorList>
            <person name="Ogiso-Tanaka E."/>
            <person name="Itagaki H."/>
            <person name="Hosoya T."/>
            <person name="Hosaka K."/>
        </authorList>
    </citation>
    <scope>NUCLEOTIDE SEQUENCE</scope>
    <source>
        <strain evidence="1">MO-923</strain>
    </source>
</reference>
<dbReference type="PANTHER" id="PTHR12840:SF1">
    <property type="entry name" value="NADH DEHYDROGENASE [UBIQUINONE] 1 BETA SUBCOMPLEX SUBUNIT 8, MITOCHONDRIAL"/>
    <property type="match status" value="1"/>
</dbReference>
<dbReference type="GO" id="GO:0005739">
    <property type="term" value="C:mitochondrion"/>
    <property type="evidence" value="ECO:0007669"/>
    <property type="project" value="InterPro"/>
</dbReference>
<accession>A0AAV5A5S0</accession>
<evidence type="ECO:0000313" key="1">
    <source>
        <dbReference type="EMBL" id="GJJ08584.1"/>
    </source>
</evidence>
<dbReference type="Pfam" id="PF05821">
    <property type="entry name" value="NDUF_B8"/>
    <property type="match status" value="1"/>
</dbReference>
<dbReference type="EMBL" id="BPWL01000003">
    <property type="protein sequence ID" value="GJJ08584.1"/>
    <property type="molecule type" value="Genomic_DNA"/>
</dbReference>
<name>A0AAV5A5S0_9AGAM</name>
<protein>
    <submittedName>
        <fullName evidence="1">Uncharacterized protein</fullName>
    </submittedName>
</protein>
<dbReference type="InterPro" id="IPR008699">
    <property type="entry name" value="NDUFB8"/>
</dbReference>
<comment type="caution">
    <text evidence="1">The sequence shown here is derived from an EMBL/GenBank/DDBJ whole genome shotgun (WGS) entry which is preliminary data.</text>
</comment>
<dbReference type="Proteomes" id="UP001050691">
    <property type="component" value="Unassembled WGS sequence"/>
</dbReference>
<sequence>MQRSFSRSVRYFTRQSQNCLLRNYATSVEEWKSQEKDPQLGDYPQLPWVTNQVRPARGWWDLQMRRNYGEVIHEEDDALNMWSPDPPVIEPSSAVRQFAVAFLGIAGLGFWIYKNVPDRVAAPREYPYDGLIKELGGLEENKANPEQLDNE</sequence>
<evidence type="ECO:0000313" key="2">
    <source>
        <dbReference type="Proteomes" id="UP001050691"/>
    </source>
</evidence>
<organism evidence="1 2">
    <name type="scientific">Clathrus columnatus</name>
    <dbReference type="NCBI Taxonomy" id="1419009"/>
    <lineage>
        <taxon>Eukaryota</taxon>
        <taxon>Fungi</taxon>
        <taxon>Dikarya</taxon>
        <taxon>Basidiomycota</taxon>
        <taxon>Agaricomycotina</taxon>
        <taxon>Agaricomycetes</taxon>
        <taxon>Phallomycetidae</taxon>
        <taxon>Phallales</taxon>
        <taxon>Clathraceae</taxon>
        <taxon>Clathrus</taxon>
    </lineage>
</organism>
<dbReference type="AlphaFoldDB" id="A0AAV5A5S0"/>